<protein>
    <submittedName>
        <fullName evidence="1">CLUMA_CG018550, isoform A</fullName>
    </submittedName>
</protein>
<dbReference type="AlphaFoldDB" id="A0A1J1IZU9"/>
<accession>A0A1J1IZU9</accession>
<dbReference type="EMBL" id="CVRI01000064">
    <property type="protein sequence ID" value="CRL05234.1"/>
    <property type="molecule type" value="Genomic_DNA"/>
</dbReference>
<proteinExistence type="predicted"/>
<reference evidence="1 2" key="1">
    <citation type="submission" date="2015-04" db="EMBL/GenBank/DDBJ databases">
        <authorList>
            <person name="Syromyatnikov M.Y."/>
            <person name="Popov V.N."/>
        </authorList>
    </citation>
    <scope>NUCLEOTIDE SEQUENCE [LARGE SCALE GENOMIC DNA]</scope>
</reference>
<organism evidence="1 2">
    <name type="scientific">Clunio marinus</name>
    <dbReference type="NCBI Taxonomy" id="568069"/>
    <lineage>
        <taxon>Eukaryota</taxon>
        <taxon>Metazoa</taxon>
        <taxon>Ecdysozoa</taxon>
        <taxon>Arthropoda</taxon>
        <taxon>Hexapoda</taxon>
        <taxon>Insecta</taxon>
        <taxon>Pterygota</taxon>
        <taxon>Neoptera</taxon>
        <taxon>Endopterygota</taxon>
        <taxon>Diptera</taxon>
        <taxon>Nematocera</taxon>
        <taxon>Chironomoidea</taxon>
        <taxon>Chironomidae</taxon>
        <taxon>Clunio</taxon>
    </lineage>
</organism>
<name>A0A1J1IZU9_9DIPT</name>
<evidence type="ECO:0000313" key="2">
    <source>
        <dbReference type="Proteomes" id="UP000183832"/>
    </source>
</evidence>
<keyword evidence="2" id="KW-1185">Reference proteome</keyword>
<dbReference type="Proteomes" id="UP000183832">
    <property type="component" value="Unassembled WGS sequence"/>
</dbReference>
<evidence type="ECO:0000313" key="1">
    <source>
        <dbReference type="EMBL" id="CRL05234.1"/>
    </source>
</evidence>
<sequence>MYCRLCRQFHTFTTETSAEKIEQIGHSISFCVIVLLFGTQKNRKETFDFHQIKLSDQLTIEFMLVITWDKARSPFRPDGMSQPWTSYTLTLAKSINQQSTINRTEK</sequence>
<gene>
    <name evidence="1" type="ORF">CLUMA_CG018550</name>
</gene>